<name>A0A6J8AWP0_MYTCO</name>
<evidence type="ECO:0000313" key="1">
    <source>
        <dbReference type="EMBL" id="CAC5375358.1"/>
    </source>
</evidence>
<reference evidence="1 2" key="1">
    <citation type="submission" date="2020-06" db="EMBL/GenBank/DDBJ databases">
        <authorList>
            <person name="Li R."/>
            <person name="Bekaert M."/>
        </authorList>
    </citation>
    <scope>NUCLEOTIDE SEQUENCE [LARGE SCALE GENOMIC DNA]</scope>
    <source>
        <strain evidence="2">wild</strain>
    </source>
</reference>
<dbReference type="Proteomes" id="UP000507470">
    <property type="component" value="Unassembled WGS sequence"/>
</dbReference>
<dbReference type="PANTHER" id="PTHR16897:SF2">
    <property type="entry name" value="OS03G0226600 PROTEIN"/>
    <property type="match status" value="1"/>
</dbReference>
<protein>
    <submittedName>
        <fullName evidence="1">Uncharacterized protein</fullName>
    </submittedName>
</protein>
<gene>
    <name evidence="1" type="ORF">MCOR_12378</name>
</gene>
<keyword evidence="2" id="KW-1185">Reference proteome</keyword>
<organism evidence="1 2">
    <name type="scientific">Mytilus coruscus</name>
    <name type="common">Sea mussel</name>
    <dbReference type="NCBI Taxonomy" id="42192"/>
    <lineage>
        <taxon>Eukaryota</taxon>
        <taxon>Metazoa</taxon>
        <taxon>Spiralia</taxon>
        <taxon>Lophotrochozoa</taxon>
        <taxon>Mollusca</taxon>
        <taxon>Bivalvia</taxon>
        <taxon>Autobranchia</taxon>
        <taxon>Pteriomorphia</taxon>
        <taxon>Mytilida</taxon>
        <taxon>Mytiloidea</taxon>
        <taxon>Mytilidae</taxon>
        <taxon>Mytilinae</taxon>
        <taxon>Mytilus</taxon>
    </lineage>
</organism>
<proteinExistence type="predicted"/>
<dbReference type="OrthoDB" id="6061841at2759"/>
<accession>A0A6J8AWP0</accession>
<sequence>MPFSWKQWSDDLAGIERYGYEVFHLQPHGNVLREADIFFSSFRTPDSKLESILNVTTPGMYSILLTAFDKAGNYKSTRSVFLFDNQSFVETTSGTRTTVLESTVESNYTWVVFDTSLLNVTWAGRFMNERHDVYKWLNEIDANKHVDHEYDDMSGRRTVQWFPNVKGIVKFDINYTVTGAAIESSKGYTEVLETLKEAAVLNVTWKDGHKLDISVKATDLIGEYTEDKITIYKDTSQPVIENLWLSYGNKTELFVHPLQDLTSMTFEWDTFDYHSGIYSVHWKLFDNYTWSDIIHGSSHLQAQGDASNITSCENMYQNSPRGSDCYCTFHHGCFHRHFHVQPEIVNGSGLTPGKDKGLHDSDYFIEITVVNKAMLMSVLTKKITIDTSRPQSGSVHDGLPGSPEIDFQQDLYLNFHWYGFFDPESGIKYYKYIVANYCWTRQDLISSNEGRETHDTTTSYNATKEGIYHITVIAMNSANDPSDAVCTDGVTITTEKPNVKNVLIQGLKTTPRIVIDSSNTMWIIGQNLTRTLLNDTTLINTTNIIPVEDIKLFPKVEKTVSDIDIPQASAINSLFVFVLPRIEQLSMTWDSSMEEYVYDYYIGLSSTNENPAPDLLPFRSTKHHTHFRLNHPDITEGTIFYTIIKSVSKANVEGMQSYGPIIIDATPPMFTGSRIDLKFEDSTLIANWSRTAFRDFEDPYPLHYQFALGHAAGKTDVFGYQPLLYSKTCVKTQPPECTAIDTSSLDWSLHGHHDYYVTIKATNLAGFSSTQTSVVYTHDTQLPSPGLVYDIDPISMNSRALQDLIDIDFAVQSNSLAVEWKGFYHPHLQIHYIVCIGMVKGSCDIAMKDNLNWTSNQYTFSNLLLSNFQTYFSTVEAVATTGSVKVSTDGVTVINNRTELAGVIVNDGPICSVFSTASQAFSCEFQLHLFSDKIVLNRSHHFQDVILSCKVDISYQISTTTLQAKWKYSNNLTEVINNVYWSIDRRSPVGDAWFQLRDFSYIGSQKHIAVSGLDLQPGMTYRFSMKFCAHSICFPTISSDGVTVVPSNPVTGSIEVHLEDQKMIVIFAMMYDPDIEDRTESIDAIGSYEWTITGNVVDGKQFEKWGLVEQIQAINNTHFKTEIPLSSEIDFAKCKHVTIRGTNKVGVWSVISAEIKQCQVEDGHRQIVPRKVIDAIGDGEIDAGIGNNINLETNAAWTLLDADYTPYKNVLSALWPSLRHKSYQWGVVQVKNIDAQTFYTEFTDIVISDPCSHPDSIQCGQTGDSYINVEFNDTNYLIHGRRYSICIHAPETVIEHEKWTETLDTVTSCSDGVTVDLTPPVPGRVWVGDNPLVAYQTSSSDLYVAWDSFIDVEEQDHSMHSSGIRQYSISIGSIEGGNDIIDQRNVGLTNHMSFHSLQLQNGHKYFVTLRGFDIIGRYSEIQANPITIDTTPPEWTGESITISGRLLSNLSEIEACWENVFMDSQSGIDHFMWGVGSLVDIDDVIPFSMTFQQCAMSVEADSYVLSEGQPYFITIKAFNRAKLSTTRSSWAYIYDISPPTAGHVYDGRNDNIISSTKDIDFQTNMTHLFLHWEGFHDPHSVIKYYSVQIGTCSGCNDVMEQQTVGVHTVRIFIEKRSVRYQKRQTMFIEEDKPTTTMLIYSFKDKPTTTMLIYPFKDKPTTTMLIYPFKDKQTTTMLMYRFKDKQTTTMLMYRFKDKQKTTMLICPLKDKQTTTMLIYPFKDKQTTTMLIYPFKNKQTTTMLIYPFKDKQTTTMLIYPFKDKQTTTMLP</sequence>
<dbReference type="EMBL" id="CACVKT020002146">
    <property type="protein sequence ID" value="CAC5375358.1"/>
    <property type="molecule type" value="Genomic_DNA"/>
</dbReference>
<dbReference type="PANTHER" id="PTHR16897">
    <property type="entry name" value="OS10G0105400 PROTEIN"/>
    <property type="match status" value="1"/>
</dbReference>
<evidence type="ECO:0000313" key="2">
    <source>
        <dbReference type="Proteomes" id="UP000507470"/>
    </source>
</evidence>